<dbReference type="Proteomes" id="UP001642484">
    <property type="component" value="Unassembled WGS sequence"/>
</dbReference>
<evidence type="ECO:0000256" key="1">
    <source>
        <dbReference type="ARBA" id="ARBA00006499"/>
    </source>
</evidence>
<gene>
    <name evidence="4" type="ORF">CCMP2556_LOCUS29922</name>
</gene>
<keyword evidence="2" id="KW-0378">Hydrolase</keyword>
<evidence type="ECO:0000313" key="5">
    <source>
        <dbReference type="Proteomes" id="UP001642484"/>
    </source>
</evidence>
<dbReference type="PROSITE" id="PS51257">
    <property type="entry name" value="PROKAR_LIPOPROTEIN"/>
    <property type="match status" value="1"/>
</dbReference>
<keyword evidence="5" id="KW-1185">Reference proteome</keyword>
<dbReference type="EMBL" id="CAXAMN010021562">
    <property type="protein sequence ID" value="CAK9060812.1"/>
    <property type="molecule type" value="Genomic_DNA"/>
</dbReference>
<dbReference type="SUPFAM" id="SSF53474">
    <property type="entry name" value="alpha/beta-Hydrolases"/>
    <property type="match status" value="1"/>
</dbReference>
<name>A0ABP0ND38_9DINO</name>
<dbReference type="PANTHER" id="PTHR10655">
    <property type="entry name" value="LYSOPHOSPHOLIPASE-RELATED"/>
    <property type="match status" value="1"/>
</dbReference>
<protein>
    <recommendedName>
        <fullName evidence="3">Phospholipase/carboxylesterase/thioesterase domain-containing protein</fullName>
    </recommendedName>
</protein>
<dbReference type="InterPro" id="IPR003140">
    <property type="entry name" value="PLipase/COase/thioEstase"/>
</dbReference>
<comment type="similarity">
    <text evidence="1">Belongs to the AB hydrolase superfamily. AB hydrolase 2 family.</text>
</comment>
<dbReference type="InterPro" id="IPR050565">
    <property type="entry name" value="LYPA1-2/EST-like"/>
</dbReference>
<reference evidence="4 5" key="1">
    <citation type="submission" date="2024-02" db="EMBL/GenBank/DDBJ databases">
        <authorList>
            <person name="Chen Y."/>
            <person name="Shah S."/>
            <person name="Dougan E. K."/>
            <person name="Thang M."/>
            <person name="Chan C."/>
        </authorList>
    </citation>
    <scope>NUCLEOTIDE SEQUENCE [LARGE SCALE GENOMIC DNA]</scope>
</reference>
<feature type="domain" description="Phospholipase/carboxylesterase/thioesterase" evidence="3">
    <location>
        <begin position="114"/>
        <end position="248"/>
    </location>
</feature>
<dbReference type="InterPro" id="IPR029058">
    <property type="entry name" value="AB_hydrolase_fold"/>
</dbReference>
<accession>A0ABP0ND38</accession>
<evidence type="ECO:0000256" key="2">
    <source>
        <dbReference type="ARBA" id="ARBA00022801"/>
    </source>
</evidence>
<evidence type="ECO:0000259" key="3">
    <source>
        <dbReference type="Pfam" id="PF02230"/>
    </source>
</evidence>
<sequence>MIRGAVPCSMGIIACRGGSVSQSSSDAEDCRESLRAIAHDLGFKKAPLTMPKGCFTEFVRPSSAAEPRCGLVWMHGLGDTEKGGDFSTSWFDIADLPVSQKTHSFAHHGCSLEEALSSCGRVHAAIDQLITEGIPAERIMVGGFSQGGAMAMLSAVTYPKRLGGIIVFSGICFFGDLLKQLTSAQSAHCTDLAVFWGHGTRDRVLYADLQDEGVEMLQVAGLRVTAKKYLAEHDCTEEELKDAVAFYAANLKCVQGVLERWDVGIGAVRSACQVRTLPASG</sequence>
<evidence type="ECO:0000313" key="4">
    <source>
        <dbReference type="EMBL" id="CAK9060812.1"/>
    </source>
</evidence>
<organism evidence="4 5">
    <name type="scientific">Durusdinium trenchii</name>
    <dbReference type="NCBI Taxonomy" id="1381693"/>
    <lineage>
        <taxon>Eukaryota</taxon>
        <taxon>Sar</taxon>
        <taxon>Alveolata</taxon>
        <taxon>Dinophyceae</taxon>
        <taxon>Suessiales</taxon>
        <taxon>Symbiodiniaceae</taxon>
        <taxon>Durusdinium</taxon>
    </lineage>
</organism>
<dbReference type="Gene3D" id="3.40.50.1820">
    <property type="entry name" value="alpha/beta hydrolase"/>
    <property type="match status" value="1"/>
</dbReference>
<dbReference type="PANTHER" id="PTHR10655:SF17">
    <property type="entry name" value="LYSOPHOSPHOLIPASE-LIKE PROTEIN 1"/>
    <property type="match status" value="1"/>
</dbReference>
<proteinExistence type="inferred from homology"/>
<dbReference type="Pfam" id="PF02230">
    <property type="entry name" value="Abhydrolase_2"/>
    <property type="match status" value="1"/>
</dbReference>
<comment type="caution">
    <text evidence="4">The sequence shown here is derived from an EMBL/GenBank/DDBJ whole genome shotgun (WGS) entry which is preliminary data.</text>
</comment>